<feature type="domain" description="HTH cro/C1-type" evidence="1">
    <location>
        <begin position="106"/>
        <end position="127"/>
    </location>
</feature>
<dbReference type="Proteomes" id="UP000001822">
    <property type="component" value="Chromosome"/>
</dbReference>
<sequence length="134" mass="15354">MKKDEIPQDPSVLDKFTKEVCYAVDESGKYTTHLSRGWEVKADALGVTWEDIERKVAAAKKEVLDGKLSPIAYYVELRVMDLSIVSAYTGFWQWTIKRHLKPSVFKNLSDSKLQKYADLFEVTIDQLKNISVHA</sequence>
<dbReference type="InterPro" id="IPR001387">
    <property type="entry name" value="Cro/C1-type_HTH"/>
</dbReference>
<dbReference type="RefSeq" id="WP_011583795.1">
    <property type="nucleotide sequence ID" value="NC_008255.1"/>
</dbReference>
<dbReference type="OrthoDB" id="9180239at2"/>
<reference evidence="2 3" key="1">
    <citation type="journal article" date="2007" name="Appl. Environ. Microbiol.">
        <title>Genome sequence of the cellulolytic gliding bacterium Cytophaga hutchinsonii.</title>
        <authorList>
            <person name="Xie G."/>
            <person name="Bruce D.C."/>
            <person name="Challacombe J.F."/>
            <person name="Chertkov O."/>
            <person name="Detter J.C."/>
            <person name="Gilna P."/>
            <person name="Han C.S."/>
            <person name="Lucas S."/>
            <person name="Misra M."/>
            <person name="Myers G.L."/>
            <person name="Richardson P."/>
            <person name="Tapia R."/>
            <person name="Thayer N."/>
            <person name="Thompson L.S."/>
            <person name="Brettin T.S."/>
            <person name="Henrissat B."/>
            <person name="Wilson D.B."/>
            <person name="McBride M.J."/>
        </authorList>
    </citation>
    <scope>NUCLEOTIDE SEQUENCE [LARGE SCALE GENOMIC DNA]</scope>
    <source>
        <strain evidence="3">ATCC 33406 / DSM 1761 / CIP 103989 / NBRC 15051 / NCIMB 9469 / D465</strain>
    </source>
</reference>
<proteinExistence type="predicted"/>
<protein>
    <recommendedName>
        <fullName evidence="1">HTH cro/C1-type domain-containing protein</fullName>
    </recommendedName>
</protein>
<dbReference type="AlphaFoldDB" id="A0A6N4SN26"/>
<dbReference type="EMBL" id="CP000383">
    <property type="protein sequence ID" value="ABG57679.1"/>
    <property type="molecule type" value="Genomic_DNA"/>
</dbReference>
<evidence type="ECO:0000259" key="1">
    <source>
        <dbReference type="PROSITE" id="PS50943"/>
    </source>
</evidence>
<dbReference type="PROSITE" id="PS50943">
    <property type="entry name" value="HTH_CROC1"/>
    <property type="match status" value="1"/>
</dbReference>
<dbReference type="KEGG" id="chu:CHU_0389"/>
<organism evidence="2 3">
    <name type="scientific">Cytophaga hutchinsonii (strain ATCC 33406 / DSM 1761 / CIP 103989 / NBRC 15051 / NCIMB 9469 / D465)</name>
    <dbReference type="NCBI Taxonomy" id="269798"/>
    <lineage>
        <taxon>Bacteria</taxon>
        <taxon>Pseudomonadati</taxon>
        <taxon>Bacteroidota</taxon>
        <taxon>Cytophagia</taxon>
        <taxon>Cytophagales</taxon>
        <taxon>Cytophagaceae</taxon>
        <taxon>Cytophaga</taxon>
    </lineage>
</organism>
<name>A0A6N4SN26_CYTH3</name>
<evidence type="ECO:0000313" key="3">
    <source>
        <dbReference type="Proteomes" id="UP000001822"/>
    </source>
</evidence>
<accession>A0A6N4SN26</accession>
<gene>
    <name evidence="2" type="ordered locus">CHU_0389</name>
</gene>
<evidence type="ECO:0000313" key="2">
    <source>
        <dbReference type="EMBL" id="ABG57679.1"/>
    </source>
</evidence>
<keyword evidence="3" id="KW-1185">Reference proteome</keyword>